<sequence length="657" mass="68805">MASLLRTYGFIAALSAALSAAQQLPPPVFSYGNTLQLDGTQGCLLQSEGGNLPISPEPKLSIYAQMKLPAGSHTVDRDVLSWGNCSPTKCAALTISGDRYVTATLGTTTITGSIDSGTLYSDTWFTVRVWLDTTSSVNKTSLSINNKVVAGSPDPTTLPDINSNFCVGTGGVSGNAFVGEIRQIQIFKAKAFQDGQVRPAATFTVKSTTTGSSTTTLTATSTTISTSTTTLTATSTSISTSTTTLTATSTTTGTSTKTLTSTATPTSTTLTATTTETHTSTLTTGTTTATTFTTTSATITTFTTTTATTFTTTSATITTFTTTTATTTTADSLTTQATASTAITATAATTAAIPTVATSVVSTTLMGSTNETGAAENISSTVTATSTTIATNRTLPSALAAPGSLGTDQTDATLVALIVALASGICVAASGVFFFRRWRRSKLQMLEVGPLTGNDEVLDSTNCLELPEGKEYHYYLSYEKTHKRLGGQPEELATSLDNMLLARGLVGVCKSEPTAISELEHDIGKSCILIACLHDETSGSARCRLEWEKAKACNLPVLCVADVESCDEKDIFSSISISDVPNYLPQTSDWVNHRSRHRREVIDAIMKMVEQNVQDRTGRAPVVVTAPVVVVAAPVLLSQRRPSKELAKKFSSVQPCD</sequence>
<keyword evidence="1" id="KW-0812">Transmembrane</keyword>
<dbReference type="AlphaFoldDB" id="A0A813KZW9"/>
<evidence type="ECO:0000256" key="2">
    <source>
        <dbReference type="SAM" id="SignalP"/>
    </source>
</evidence>
<accession>A0A813KZW9</accession>
<comment type="caution">
    <text evidence="3">The sequence shown here is derived from an EMBL/GenBank/DDBJ whole genome shotgun (WGS) entry which is preliminary data.</text>
</comment>
<dbReference type="SUPFAM" id="SSF49899">
    <property type="entry name" value="Concanavalin A-like lectins/glucanases"/>
    <property type="match status" value="1"/>
</dbReference>
<evidence type="ECO:0000256" key="1">
    <source>
        <dbReference type="SAM" id="Phobius"/>
    </source>
</evidence>
<organism evidence="3 4">
    <name type="scientific">Polarella glacialis</name>
    <name type="common">Dinoflagellate</name>
    <dbReference type="NCBI Taxonomy" id="89957"/>
    <lineage>
        <taxon>Eukaryota</taxon>
        <taxon>Sar</taxon>
        <taxon>Alveolata</taxon>
        <taxon>Dinophyceae</taxon>
        <taxon>Suessiales</taxon>
        <taxon>Suessiaceae</taxon>
        <taxon>Polarella</taxon>
    </lineage>
</organism>
<dbReference type="Proteomes" id="UP000626109">
    <property type="component" value="Unassembled WGS sequence"/>
</dbReference>
<evidence type="ECO:0008006" key="5">
    <source>
        <dbReference type="Google" id="ProtNLM"/>
    </source>
</evidence>
<feature type="chain" id="PRO_5032384561" description="TIR domain-containing protein" evidence="2">
    <location>
        <begin position="22"/>
        <end position="657"/>
    </location>
</feature>
<evidence type="ECO:0000313" key="4">
    <source>
        <dbReference type="Proteomes" id="UP000626109"/>
    </source>
</evidence>
<protein>
    <recommendedName>
        <fullName evidence="5">TIR domain-containing protein</fullName>
    </recommendedName>
</protein>
<dbReference type="EMBL" id="CAJNNW010033157">
    <property type="protein sequence ID" value="CAE8717419.1"/>
    <property type="molecule type" value="Genomic_DNA"/>
</dbReference>
<feature type="transmembrane region" description="Helical" evidence="1">
    <location>
        <begin position="414"/>
        <end position="435"/>
    </location>
</feature>
<reference evidence="3" key="1">
    <citation type="submission" date="2021-02" db="EMBL/GenBank/DDBJ databases">
        <authorList>
            <person name="Dougan E. K."/>
            <person name="Rhodes N."/>
            <person name="Thang M."/>
            <person name="Chan C."/>
        </authorList>
    </citation>
    <scope>NUCLEOTIDE SEQUENCE</scope>
</reference>
<proteinExistence type="predicted"/>
<keyword evidence="1" id="KW-0472">Membrane</keyword>
<dbReference type="InterPro" id="IPR013320">
    <property type="entry name" value="ConA-like_dom_sf"/>
</dbReference>
<feature type="signal peptide" evidence="2">
    <location>
        <begin position="1"/>
        <end position="21"/>
    </location>
</feature>
<keyword evidence="2" id="KW-0732">Signal</keyword>
<evidence type="ECO:0000313" key="3">
    <source>
        <dbReference type="EMBL" id="CAE8717419.1"/>
    </source>
</evidence>
<name>A0A813KZW9_POLGL</name>
<gene>
    <name evidence="3" type="ORF">PGLA2088_LOCUS39525</name>
</gene>
<keyword evidence="1" id="KW-1133">Transmembrane helix</keyword>